<dbReference type="RefSeq" id="WP_156479998.1">
    <property type="nucleotide sequence ID" value="NZ_FQXG01000006.1"/>
</dbReference>
<gene>
    <name evidence="2" type="ORF">SAMN02745129_3678</name>
</gene>
<dbReference type="Proteomes" id="UP000184268">
    <property type="component" value="Unassembled WGS sequence"/>
</dbReference>
<protein>
    <submittedName>
        <fullName evidence="2">Uncharacterized protein</fullName>
    </submittedName>
</protein>
<evidence type="ECO:0000313" key="2">
    <source>
        <dbReference type="EMBL" id="SHI02972.1"/>
    </source>
</evidence>
<keyword evidence="3" id="KW-1185">Reference proteome</keyword>
<evidence type="ECO:0000313" key="3">
    <source>
        <dbReference type="Proteomes" id="UP000184268"/>
    </source>
</evidence>
<evidence type="ECO:0000256" key="1">
    <source>
        <dbReference type="SAM" id="Phobius"/>
    </source>
</evidence>
<keyword evidence="1" id="KW-0812">Transmembrane</keyword>
<name>A0A1M5XTD2_9GAMM</name>
<feature type="transmembrane region" description="Helical" evidence="1">
    <location>
        <begin position="29"/>
        <end position="45"/>
    </location>
</feature>
<dbReference type="AlphaFoldDB" id="A0A1M5XTD2"/>
<organism evidence="2 3">
    <name type="scientific">Ferrimonas marina</name>
    <dbReference type="NCBI Taxonomy" id="299255"/>
    <lineage>
        <taxon>Bacteria</taxon>
        <taxon>Pseudomonadati</taxon>
        <taxon>Pseudomonadota</taxon>
        <taxon>Gammaproteobacteria</taxon>
        <taxon>Alteromonadales</taxon>
        <taxon>Ferrimonadaceae</taxon>
        <taxon>Ferrimonas</taxon>
    </lineage>
</organism>
<reference evidence="2 3" key="1">
    <citation type="submission" date="2016-11" db="EMBL/GenBank/DDBJ databases">
        <authorList>
            <person name="Jaros S."/>
            <person name="Januszkiewicz K."/>
            <person name="Wedrychowicz H."/>
        </authorList>
    </citation>
    <scope>NUCLEOTIDE SEQUENCE [LARGE SCALE GENOMIC DNA]</scope>
    <source>
        <strain evidence="2 3">DSM 16917</strain>
    </source>
</reference>
<keyword evidence="1" id="KW-1133">Transmembrane helix</keyword>
<keyword evidence="1" id="KW-0472">Membrane</keyword>
<accession>A0A1M5XTD2</accession>
<proteinExistence type="predicted"/>
<dbReference type="EMBL" id="FQXG01000006">
    <property type="protein sequence ID" value="SHI02972.1"/>
    <property type="molecule type" value="Genomic_DNA"/>
</dbReference>
<sequence length="49" mass="5363">MKQFLAGVLLAFALPRLLPEGTSLLVEFLVLLVIVTILIGLRKLTNKEG</sequence>